<protein>
    <submittedName>
        <fullName evidence="1">Uncharacterized protein</fullName>
    </submittedName>
</protein>
<proteinExistence type="predicted"/>
<dbReference type="EMBL" id="BAABIS010000001">
    <property type="protein sequence ID" value="GAA4885567.1"/>
    <property type="molecule type" value="Genomic_DNA"/>
</dbReference>
<sequence>MGPQRCTAARLDTSTAVRDATRRRIAVALDLRIHRLRLAGTTPTAQGIRASEAASAADLVLHPVPQILVRVGPGDRDRLVDQGV</sequence>
<name>A0ABP9ESM4_9ACTN</name>
<accession>A0ABP9ESM4</accession>
<evidence type="ECO:0000313" key="1">
    <source>
        <dbReference type="EMBL" id="GAA4885567.1"/>
    </source>
</evidence>
<gene>
    <name evidence="1" type="ORF">GCM10023235_78300</name>
</gene>
<reference evidence="2" key="1">
    <citation type="journal article" date="2019" name="Int. J. Syst. Evol. Microbiol.">
        <title>The Global Catalogue of Microorganisms (GCM) 10K type strain sequencing project: providing services to taxonomists for standard genome sequencing and annotation.</title>
        <authorList>
            <consortium name="The Broad Institute Genomics Platform"/>
            <consortium name="The Broad Institute Genome Sequencing Center for Infectious Disease"/>
            <person name="Wu L."/>
            <person name="Ma J."/>
        </authorList>
    </citation>
    <scope>NUCLEOTIDE SEQUENCE [LARGE SCALE GENOMIC DNA]</scope>
    <source>
        <strain evidence="2">JCM 13006</strain>
    </source>
</reference>
<dbReference type="Proteomes" id="UP001501752">
    <property type="component" value="Unassembled WGS sequence"/>
</dbReference>
<evidence type="ECO:0000313" key="2">
    <source>
        <dbReference type="Proteomes" id="UP001501752"/>
    </source>
</evidence>
<organism evidence="1 2">
    <name type="scientific">Kitasatospora terrestris</name>
    <dbReference type="NCBI Taxonomy" id="258051"/>
    <lineage>
        <taxon>Bacteria</taxon>
        <taxon>Bacillati</taxon>
        <taxon>Actinomycetota</taxon>
        <taxon>Actinomycetes</taxon>
        <taxon>Kitasatosporales</taxon>
        <taxon>Streptomycetaceae</taxon>
        <taxon>Kitasatospora</taxon>
    </lineage>
</organism>
<comment type="caution">
    <text evidence="1">The sequence shown here is derived from an EMBL/GenBank/DDBJ whole genome shotgun (WGS) entry which is preliminary data.</text>
</comment>
<keyword evidence="2" id="KW-1185">Reference proteome</keyword>